<proteinExistence type="inferred from homology"/>
<evidence type="ECO:0000256" key="1">
    <source>
        <dbReference type="ARBA" id="ARBA00006935"/>
    </source>
</evidence>
<keyword evidence="9" id="KW-0746">Sphingolipid metabolism</keyword>
<keyword evidence="9" id="KW-0443">Lipid metabolism</keyword>
<comment type="catalytic activity">
    <reaction evidence="11">
        <text>L-seryl-[protein] + ATP = O-phospho-L-seryl-[protein] + ADP + H(+)</text>
        <dbReference type="Rhea" id="RHEA:17989"/>
        <dbReference type="Rhea" id="RHEA-COMP:9863"/>
        <dbReference type="Rhea" id="RHEA-COMP:11604"/>
        <dbReference type="ChEBI" id="CHEBI:15378"/>
        <dbReference type="ChEBI" id="CHEBI:29999"/>
        <dbReference type="ChEBI" id="CHEBI:30616"/>
        <dbReference type="ChEBI" id="CHEBI:83421"/>
        <dbReference type="ChEBI" id="CHEBI:456216"/>
        <dbReference type="EC" id="2.7.11.1"/>
    </reaction>
</comment>
<evidence type="ECO:0000256" key="3">
    <source>
        <dbReference type="ARBA" id="ARBA00022527"/>
    </source>
</evidence>
<dbReference type="Proteomes" id="UP000669133">
    <property type="component" value="Unassembled WGS sequence"/>
</dbReference>
<dbReference type="GO" id="GO:0004674">
    <property type="term" value="F:protein serine/threonine kinase activity"/>
    <property type="evidence" value="ECO:0007669"/>
    <property type="project" value="UniProtKB-KW"/>
</dbReference>
<dbReference type="OrthoDB" id="63267at2759"/>
<dbReference type="GO" id="GO:0030447">
    <property type="term" value="P:filamentous growth"/>
    <property type="evidence" value="ECO:0007669"/>
    <property type="project" value="UniProtKB-ARBA"/>
</dbReference>
<feature type="compositionally biased region" description="Low complexity" evidence="13">
    <location>
        <begin position="151"/>
        <end position="179"/>
    </location>
</feature>
<evidence type="ECO:0000256" key="6">
    <source>
        <dbReference type="ARBA" id="ARBA00022741"/>
    </source>
</evidence>
<dbReference type="PROSITE" id="PS00107">
    <property type="entry name" value="PROTEIN_KINASE_ATP"/>
    <property type="match status" value="1"/>
</dbReference>
<organism evidence="16 17">
    <name type="scientific">Candida metapsilosis</name>
    <dbReference type="NCBI Taxonomy" id="273372"/>
    <lineage>
        <taxon>Eukaryota</taxon>
        <taxon>Fungi</taxon>
        <taxon>Dikarya</taxon>
        <taxon>Ascomycota</taxon>
        <taxon>Saccharomycotina</taxon>
        <taxon>Pichiomycetes</taxon>
        <taxon>Debaryomycetaceae</taxon>
        <taxon>Candida/Lodderomyces clade</taxon>
        <taxon>Candida</taxon>
    </lineage>
</organism>
<dbReference type="EC" id="2.7.11.1" evidence="2"/>
<dbReference type="Gene3D" id="3.30.200.20">
    <property type="entry name" value="Phosphorylase Kinase, domain 1"/>
    <property type="match status" value="1"/>
</dbReference>
<dbReference type="InterPro" id="IPR008271">
    <property type="entry name" value="Ser/Thr_kinase_AS"/>
</dbReference>
<feature type="compositionally biased region" description="Low complexity" evidence="13">
    <location>
        <begin position="123"/>
        <end position="134"/>
    </location>
</feature>
<evidence type="ECO:0000313" key="16">
    <source>
        <dbReference type="EMBL" id="KAG5417587.1"/>
    </source>
</evidence>
<evidence type="ECO:0000256" key="9">
    <source>
        <dbReference type="ARBA" id="ARBA00022919"/>
    </source>
</evidence>
<dbReference type="SMART" id="SM00133">
    <property type="entry name" value="S_TK_X"/>
    <property type="match status" value="1"/>
</dbReference>
<keyword evidence="7" id="KW-0418">Kinase</keyword>
<name>A0A8H7ZF80_9ASCO</name>
<feature type="domain" description="Protein kinase" evidence="14">
    <location>
        <begin position="432"/>
        <end position="686"/>
    </location>
</feature>
<keyword evidence="6 12" id="KW-0547">Nucleotide-binding</keyword>
<dbReference type="GO" id="GO:0016020">
    <property type="term" value="C:membrane"/>
    <property type="evidence" value="ECO:0007669"/>
    <property type="project" value="GOC"/>
</dbReference>
<dbReference type="SUPFAM" id="SSF56112">
    <property type="entry name" value="Protein kinase-like (PK-like)"/>
    <property type="match status" value="1"/>
</dbReference>
<feature type="compositionally biased region" description="Low complexity" evidence="13">
    <location>
        <begin position="346"/>
        <end position="360"/>
    </location>
</feature>
<dbReference type="InterPro" id="IPR011009">
    <property type="entry name" value="Kinase-like_dom_sf"/>
</dbReference>
<feature type="compositionally biased region" description="Polar residues" evidence="13">
    <location>
        <begin position="58"/>
        <end position="93"/>
    </location>
</feature>
<feature type="compositionally biased region" description="Polar residues" evidence="13">
    <location>
        <begin position="100"/>
        <end position="115"/>
    </location>
</feature>
<dbReference type="GO" id="GO:0005524">
    <property type="term" value="F:ATP binding"/>
    <property type="evidence" value="ECO:0007669"/>
    <property type="project" value="UniProtKB-UniRule"/>
</dbReference>
<evidence type="ECO:0000256" key="7">
    <source>
        <dbReference type="ARBA" id="ARBA00022777"/>
    </source>
</evidence>
<evidence type="ECO:0000256" key="11">
    <source>
        <dbReference type="ARBA" id="ARBA00048679"/>
    </source>
</evidence>
<dbReference type="Gene3D" id="1.10.510.10">
    <property type="entry name" value="Transferase(Phosphotransferase) domain 1"/>
    <property type="match status" value="1"/>
</dbReference>
<dbReference type="AlphaFoldDB" id="A0A8H7ZF80"/>
<dbReference type="SMART" id="SM00220">
    <property type="entry name" value="S_TKc"/>
    <property type="match status" value="1"/>
</dbReference>
<dbReference type="InterPro" id="IPR000719">
    <property type="entry name" value="Prot_kinase_dom"/>
</dbReference>
<comment type="catalytic activity">
    <reaction evidence="10">
        <text>L-threonyl-[protein] + ATP = O-phospho-L-threonyl-[protein] + ADP + H(+)</text>
        <dbReference type="Rhea" id="RHEA:46608"/>
        <dbReference type="Rhea" id="RHEA-COMP:11060"/>
        <dbReference type="Rhea" id="RHEA-COMP:11605"/>
        <dbReference type="ChEBI" id="CHEBI:15378"/>
        <dbReference type="ChEBI" id="CHEBI:30013"/>
        <dbReference type="ChEBI" id="CHEBI:30616"/>
        <dbReference type="ChEBI" id="CHEBI:61977"/>
        <dbReference type="ChEBI" id="CHEBI:456216"/>
        <dbReference type="EC" id="2.7.11.1"/>
    </reaction>
</comment>
<feature type="region of interest" description="Disordered" evidence="13">
    <location>
        <begin position="340"/>
        <end position="360"/>
    </location>
</feature>
<evidence type="ECO:0000256" key="12">
    <source>
        <dbReference type="PROSITE-ProRule" id="PRU10141"/>
    </source>
</evidence>
<dbReference type="PROSITE" id="PS00108">
    <property type="entry name" value="PROTEIN_KINASE_ST"/>
    <property type="match status" value="1"/>
</dbReference>
<dbReference type="CDD" id="cd11651">
    <property type="entry name" value="YPK1_N_like"/>
    <property type="match status" value="1"/>
</dbReference>
<gene>
    <name evidence="16" type="ORF">I9W82_005223</name>
</gene>
<dbReference type="RefSeq" id="XP_067546703.1">
    <property type="nucleotide sequence ID" value="XM_067694377.1"/>
</dbReference>
<dbReference type="InterPro" id="IPR000961">
    <property type="entry name" value="AGC-kinase_C"/>
</dbReference>
<feature type="compositionally biased region" description="Low complexity" evidence="13">
    <location>
        <begin position="41"/>
        <end position="57"/>
    </location>
</feature>
<comment type="similarity">
    <text evidence="1">Belongs to the protein kinase superfamily. AGC Ser/Thr protein kinase family. RAC subfamily.</text>
</comment>
<dbReference type="Pfam" id="PF00433">
    <property type="entry name" value="Pkinase_C"/>
    <property type="match status" value="1"/>
</dbReference>
<accession>A0A8H7ZF80</accession>
<reference evidence="16 17" key="1">
    <citation type="submission" date="2020-12" db="EMBL/GenBank/DDBJ databases">
        <title>Effect of drift, selection, and recombination on the evolution of hybrid genomes in Candida yeast pathogens.</title>
        <authorList>
            <person name="Mixao V."/>
            <person name="Ksiezopolska E."/>
            <person name="Saus E."/>
            <person name="Boekhout T."/>
            <person name="Gacser A."/>
            <person name="Gabaldon T."/>
        </authorList>
    </citation>
    <scope>NUCLEOTIDE SEQUENCE [LARGE SCALE GENOMIC DNA]</scope>
    <source>
        <strain evidence="16 17">BP57</strain>
    </source>
</reference>
<evidence type="ECO:0000259" key="15">
    <source>
        <dbReference type="PROSITE" id="PS51285"/>
    </source>
</evidence>
<comment type="caution">
    <text evidence="16">The sequence shown here is derived from an EMBL/GenBank/DDBJ whole genome shotgun (WGS) entry which is preliminary data.</text>
</comment>
<dbReference type="FunFam" id="1.10.510.10:FF:000008">
    <property type="entry name" value="Non-specific serine/threonine protein kinase"/>
    <property type="match status" value="1"/>
</dbReference>
<evidence type="ECO:0000313" key="17">
    <source>
        <dbReference type="Proteomes" id="UP000669133"/>
    </source>
</evidence>
<dbReference type="GeneID" id="93653852"/>
<keyword evidence="3" id="KW-0723">Serine/threonine-protein kinase</keyword>
<dbReference type="FunFam" id="3.30.200.20:FF:000048">
    <property type="entry name" value="Non-specific serine/threonine protein kinase"/>
    <property type="match status" value="1"/>
</dbReference>
<protein>
    <recommendedName>
        <fullName evidence="2">non-specific serine/threonine protein kinase</fullName>
        <ecNumber evidence="2">2.7.11.1</ecNumber>
    </recommendedName>
</protein>
<dbReference type="PROSITE" id="PS51285">
    <property type="entry name" value="AGC_KINASE_CTER"/>
    <property type="match status" value="1"/>
</dbReference>
<keyword evidence="4" id="KW-0597">Phosphoprotein</keyword>
<dbReference type="PROSITE" id="PS50011">
    <property type="entry name" value="PROTEIN_KINASE_DOM"/>
    <property type="match status" value="1"/>
</dbReference>
<dbReference type="EMBL" id="JAEOAQ010000007">
    <property type="protein sequence ID" value="KAG5417587.1"/>
    <property type="molecule type" value="Genomic_DNA"/>
</dbReference>
<keyword evidence="8 12" id="KW-0067">ATP-binding</keyword>
<evidence type="ECO:0000256" key="5">
    <source>
        <dbReference type="ARBA" id="ARBA00022679"/>
    </source>
</evidence>
<keyword evidence="5" id="KW-0808">Transferase</keyword>
<evidence type="ECO:0000256" key="8">
    <source>
        <dbReference type="ARBA" id="ARBA00022840"/>
    </source>
</evidence>
<feature type="compositionally biased region" description="Polar residues" evidence="13">
    <location>
        <begin position="135"/>
        <end position="150"/>
    </location>
</feature>
<dbReference type="GO" id="GO:0070941">
    <property type="term" value="P:eisosome assembly"/>
    <property type="evidence" value="ECO:0007669"/>
    <property type="project" value="UniProtKB-ARBA"/>
</dbReference>
<dbReference type="GO" id="GO:0060237">
    <property type="term" value="P:regulation of fungal-type cell wall organization"/>
    <property type="evidence" value="ECO:0007669"/>
    <property type="project" value="UniProtKB-ARBA"/>
</dbReference>
<dbReference type="InterPro" id="IPR017441">
    <property type="entry name" value="Protein_kinase_ATP_BS"/>
</dbReference>
<dbReference type="PANTHER" id="PTHR24351">
    <property type="entry name" value="RIBOSOMAL PROTEIN S6 KINASE"/>
    <property type="match status" value="1"/>
</dbReference>
<sequence>MFKFKNKLKFGSSNDKQQQQQQQHNLPNENGSVESTPPPHSTSSPSSQQQSIDASSTPNRTPSESRKTVSQITNDVSKLSVNDDSPDKQSTLHSHAGSEKNLSSPEYNANHTLQQAGDLHPPTTESNVTTNSSNYHAGSPSSSHPTSVGQATSAASNSGESANAAGTSTAGGSSSASSSPGLLTVKIYGSQNIQLPIKINNNKQILHALAINSSSESVGQQLLKNMAAIEEESSEVGDFIQGSNATKVLPSIITIPKSENLVKSLLYLTIEFENNVLVIEPQKGSVNQSTWNQVISFDVTNKSPNNNSNSQFLNLNLFMRLPNVLIPDTEKHRSKQLFTNYQADGSNKSMSSNSSNSTSSQVNIGDLLIGTIKLPINTRSHTQQVRLMHHEYLKFTNYNAVLSDAIRQDMGEIMLTVEYKPLTKKHLSIDDFDLLKVIGKGSFGKVMQVVKKDTKQIYALKTLRKQHIVSRSEVTHTLAERTVLARINNPFIVPLKFSFQSPEKLYLVLSFINGGELFWHLQREGKFSMDRSRFYIAELLTALESLHELNVIYRDLKPENILLDYQGHIALCDFGLCKLNMSNDDKTNTFCGTPEYLAPELLLNQGYTRSVDWWTLGTLLYEMLTGLPPFYDSDVPTMYKKILQDPLRFPPFLEGTDAQDLLIKLLQKDPSHRLNDAQAIKNHPFFKDIDWNKLLNKSYLPPFKPNVENLLDTSNFDQDFTNEKPQDSVVDDFLTESVQKQFGGWTYNGDTVL</sequence>
<evidence type="ECO:0000256" key="13">
    <source>
        <dbReference type="SAM" id="MobiDB-lite"/>
    </source>
</evidence>
<evidence type="ECO:0000259" key="14">
    <source>
        <dbReference type="PROSITE" id="PS50011"/>
    </source>
</evidence>
<keyword evidence="17" id="KW-1185">Reference proteome</keyword>
<dbReference type="GO" id="GO:0006665">
    <property type="term" value="P:sphingolipid metabolic process"/>
    <property type="evidence" value="ECO:0007669"/>
    <property type="project" value="UniProtKB-KW"/>
</dbReference>
<evidence type="ECO:0000256" key="4">
    <source>
        <dbReference type="ARBA" id="ARBA00022553"/>
    </source>
</evidence>
<evidence type="ECO:0000256" key="10">
    <source>
        <dbReference type="ARBA" id="ARBA00047899"/>
    </source>
</evidence>
<feature type="region of interest" description="Disordered" evidence="13">
    <location>
        <begin position="1"/>
        <end position="179"/>
    </location>
</feature>
<feature type="binding site" evidence="12">
    <location>
        <position position="461"/>
    </location>
    <ligand>
        <name>ATP</name>
        <dbReference type="ChEBI" id="CHEBI:30616"/>
    </ligand>
</feature>
<feature type="domain" description="AGC-kinase C-terminal" evidence="15">
    <location>
        <begin position="687"/>
        <end position="753"/>
    </location>
</feature>
<dbReference type="Pfam" id="PF00069">
    <property type="entry name" value="Pkinase"/>
    <property type="match status" value="1"/>
</dbReference>
<evidence type="ECO:0000256" key="2">
    <source>
        <dbReference type="ARBA" id="ARBA00012513"/>
    </source>
</evidence>
<dbReference type="InterPro" id="IPR017892">
    <property type="entry name" value="Pkinase_C"/>
</dbReference>